<comment type="caution">
    <text evidence="2">The sequence shown here is derived from an EMBL/GenBank/DDBJ whole genome shotgun (WGS) entry which is preliminary data.</text>
</comment>
<organism evidence="2 3">
    <name type="scientific">Novilysobacter erysipheiresistens</name>
    <dbReference type="NCBI Taxonomy" id="1749332"/>
    <lineage>
        <taxon>Bacteria</taxon>
        <taxon>Pseudomonadati</taxon>
        <taxon>Pseudomonadota</taxon>
        <taxon>Gammaproteobacteria</taxon>
        <taxon>Lysobacterales</taxon>
        <taxon>Lysobacteraceae</taxon>
        <taxon>Novilysobacter</taxon>
    </lineage>
</organism>
<dbReference type="Proteomes" id="UP001355056">
    <property type="component" value="Unassembled WGS sequence"/>
</dbReference>
<dbReference type="EMBL" id="JAXGFP010000005">
    <property type="protein sequence ID" value="MEG3184604.1"/>
    <property type="molecule type" value="Genomic_DNA"/>
</dbReference>
<name>A0ABU7Z0E3_9GAMM</name>
<feature type="chain" id="PRO_5047063816" description="Lipoprotein" evidence="1">
    <location>
        <begin position="25"/>
        <end position="199"/>
    </location>
</feature>
<gene>
    <name evidence="2" type="ORF">SNE34_11350</name>
</gene>
<evidence type="ECO:0008006" key="4">
    <source>
        <dbReference type="Google" id="ProtNLM"/>
    </source>
</evidence>
<dbReference type="SUPFAM" id="SSF69318">
    <property type="entry name" value="Integrin alpha N-terminal domain"/>
    <property type="match status" value="1"/>
</dbReference>
<keyword evidence="1" id="KW-0732">Signal</keyword>
<evidence type="ECO:0000256" key="1">
    <source>
        <dbReference type="SAM" id="SignalP"/>
    </source>
</evidence>
<protein>
    <recommendedName>
        <fullName evidence="4">Lipoprotein</fullName>
    </recommendedName>
</protein>
<evidence type="ECO:0000313" key="2">
    <source>
        <dbReference type="EMBL" id="MEG3184604.1"/>
    </source>
</evidence>
<proteinExistence type="predicted"/>
<accession>A0ABU7Z0E3</accession>
<dbReference type="InterPro" id="IPR028994">
    <property type="entry name" value="Integrin_alpha_N"/>
</dbReference>
<evidence type="ECO:0000313" key="3">
    <source>
        <dbReference type="Proteomes" id="UP001355056"/>
    </source>
</evidence>
<keyword evidence="3" id="KW-1185">Reference proteome</keyword>
<sequence length="199" mass="20583">MPMSNGAFLSRVAALALCSATLLAGCNGGPALDLATNDIGGSVVSSPGAKELPLPEPVLTPAQQRDAALSMFLASRQIAEVPEYRAAQADLDADGVDDLLMLLDDPNWCSDAGCSLLVFRGDDDAGYRLVTETTVTHAPIAVGAQRHNGWHDLLVGVGGDGTQAGTVALQFNGEGYPRNPTLLAMLAEGSTPRANVLIE</sequence>
<feature type="signal peptide" evidence="1">
    <location>
        <begin position="1"/>
        <end position="24"/>
    </location>
</feature>
<reference evidence="2 3" key="1">
    <citation type="journal article" date="2016" name="Int. J. Syst. Evol. Microbiol.">
        <title>Lysobacter erysipheiresistens sp. nov., an antagonist of powdery mildew, isolated from tobacco-cultivated soil.</title>
        <authorList>
            <person name="Xie B."/>
            <person name="Li T."/>
            <person name="Lin X."/>
            <person name="Wang C.J."/>
            <person name="Chen Y.J."/>
            <person name="Liu W.J."/>
            <person name="Zhao Z.W."/>
        </authorList>
    </citation>
    <scope>NUCLEOTIDE SEQUENCE [LARGE SCALE GENOMIC DNA]</scope>
    <source>
        <strain evidence="2 3">RS-LYSO-3</strain>
    </source>
</reference>
<dbReference type="RefSeq" id="WP_332617258.1">
    <property type="nucleotide sequence ID" value="NZ_JAXGFP010000005.1"/>
</dbReference>